<evidence type="ECO:0000313" key="2">
    <source>
        <dbReference type="EMBL" id="AWP07363.1"/>
    </source>
</evidence>
<dbReference type="InterPro" id="IPR032675">
    <property type="entry name" value="LRR_dom_sf"/>
</dbReference>
<dbReference type="GO" id="GO:0005813">
    <property type="term" value="C:centrosome"/>
    <property type="evidence" value="ECO:0007669"/>
    <property type="project" value="TreeGrafter"/>
</dbReference>
<feature type="region of interest" description="Disordered" evidence="1">
    <location>
        <begin position="640"/>
        <end position="812"/>
    </location>
</feature>
<dbReference type="InterPro" id="IPR026212">
    <property type="entry name" value="Cep78"/>
</dbReference>
<feature type="compositionally biased region" description="Polar residues" evidence="1">
    <location>
        <begin position="651"/>
        <end position="660"/>
    </location>
</feature>
<dbReference type="Pfam" id="PF13516">
    <property type="entry name" value="LRR_6"/>
    <property type="match status" value="2"/>
</dbReference>
<evidence type="ECO:0000313" key="3">
    <source>
        <dbReference type="Proteomes" id="UP000246464"/>
    </source>
</evidence>
<dbReference type="FunFam" id="3.80.10.10:FF:000948">
    <property type="entry name" value="Centrosomal protein 78"/>
    <property type="match status" value="1"/>
</dbReference>
<feature type="region of interest" description="Disordered" evidence="1">
    <location>
        <begin position="440"/>
        <end position="490"/>
    </location>
</feature>
<keyword evidence="3" id="KW-1185">Reference proteome</keyword>
<dbReference type="EMBL" id="CP026251">
    <property type="protein sequence ID" value="AWP07363.1"/>
    <property type="molecule type" value="Genomic_DNA"/>
</dbReference>
<dbReference type="PANTHER" id="PTHR24110:SF3">
    <property type="entry name" value="CENTROSOMAL PROTEIN OF 78 KDA"/>
    <property type="match status" value="1"/>
</dbReference>
<dbReference type="AlphaFoldDB" id="A0A2U9BTW6"/>
<dbReference type="Gene3D" id="3.80.10.10">
    <property type="entry name" value="Ribonuclease Inhibitor"/>
    <property type="match status" value="2"/>
</dbReference>
<proteinExistence type="predicted"/>
<reference evidence="2 3" key="1">
    <citation type="submission" date="2017-12" db="EMBL/GenBank/DDBJ databases">
        <title>Integrating genomic resources of turbot (Scophthalmus maximus) in depth evaluation of genetic and physical mapping variation across individuals.</title>
        <authorList>
            <person name="Martinez P."/>
        </authorList>
    </citation>
    <scope>NUCLEOTIDE SEQUENCE [LARGE SCALE GENOMIC DNA]</scope>
</reference>
<sequence>MVQDSAQIRRQGAQDFMAYYDFACARQESVPLPAVKMNLDKGMLDFNGDRLKLADWPPVLTSVSINKHLHHIAISSTYQASLGSGDAVKMNLDKGMLDFNGDRLKLADWPPVLTSVSINKHLHHIAISSTYQASLGSGDADRRYYKSGSRKRIPTIRSKDMTFRLCKALTECLTVSPNLKTLQLNGLPLRERDLITLTKGLAKSISLENLSVANCPISDEGLEVICQSVKYSSSIRTVDFTGCKLTWRGAEHMANIIKHQGMQRHGTAWAESLRYRQPHFEAMGGLRRITLNCNTLIGDRGAAALALELAEDLWVKAVDLQRCGLSSEGARRLLEALKTNSTLCVLDIRNNPLVDKVLIKTVIEKVLMNADGQSTEYCWIKPATTEPQRAPGPKKQLLPTAVRRKATFRIATCKETSGPGVAQAQKPYSRSGSIPWHAAARAGRQRGLPPRGKDQGFQGAATVKVTVDSDSEGEEEEEQRPSSLNHQDRITERQFARLQIELKECRLRLTEERRARLKAESRLMTYEFENARLRDAHHSLSEVLAVTGSGSAPSAAGVLEDEAVLESIESSFTKFHAFLDLLKDAGLGQLASMAGIDKSDFQPLGRPQLSSTGGTHFYGAASLNRGEVQTNTDALSWVSKAPPSLPCGPADTTTPRSSPSVRECLQEDGLLDVSHNKASGPVVDPSIGGEGEPDRYSRPNTQHDSGSEHSFLGRTSSVKVALGETQKSEHKSNSNSYQSDSHHSKGSHGYSNAQSHASYSNGSHGGLSVRSSVSDIMSDKAESVGSARSRNRGNGRLVTIGQSGSEGSEGKAYLGRETLEQIRTLAINESF</sequence>
<name>A0A2U9BTW6_SCOMX</name>
<protein>
    <submittedName>
        <fullName evidence="2">Putative centrosomal protein of 78 kDa-like</fullName>
    </submittedName>
</protein>
<dbReference type="PANTHER" id="PTHR24110">
    <property type="entry name" value="CENTROSOMAL PROTEIN OF 78 KDA"/>
    <property type="match status" value="1"/>
</dbReference>
<dbReference type="GO" id="GO:0044782">
    <property type="term" value="P:cilium organization"/>
    <property type="evidence" value="ECO:0007669"/>
    <property type="project" value="TreeGrafter"/>
</dbReference>
<dbReference type="GO" id="GO:0036064">
    <property type="term" value="C:ciliary basal body"/>
    <property type="evidence" value="ECO:0007669"/>
    <property type="project" value="TreeGrafter"/>
</dbReference>
<dbReference type="STRING" id="52904.ENSSMAP00000008239"/>
<dbReference type="Proteomes" id="UP000246464">
    <property type="component" value="Chromosome 9"/>
</dbReference>
<evidence type="ECO:0000256" key="1">
    <source>
        <dbReference type="SAM" id="MobiDB-lite"/>
    </source>
</evidence>
<dbReference type="FunFam" id="3.80.10.10:FF:000070">
    <property type="entry name" value="Centrosomal protein of 78 kDa"/>
    <property type="match status" value="1"/>
</dbReference>
<feature type="compositionally biased region" description="Acidic residues" evidence="1">
    <location>
        <begin position="469"/>
        <end position="478"/>
    </location>
</feature>
<dbReference type="InterPro" id="IPR001611">
    <property type="entry name" value="Leu-rich_rpt"/>
</dbReference>
<feature type="compositionally biased region" description="Low complexity" evidence="1">
    <location>
        <begin position="785"/>
        <end position="796"/>
    </location>
</feature>
<organism evidence="2 3">
    <name type="scientific">Scophthalmus maximus</name>
    <name type="common">Turbot</name>
    <name type="synonym">Psetta maxima</name>
    <dbReference type="NCBI Taxonomy" id="52904"/>
    <lineage>
        <taxon>Eukaryota</taxon>
        <taxon>Metazoa</taxon>
        <taxon>Chordata</taxon>
        <taxon>Craniata</taxon>
        <taxon>Vertebrata</taxon>
        <taxon>Euteleostomi</taxon>
        <taxon>Actinopterygii</taxon>
        <taxon>Neopterygii</taxon>
        <taxon>Teleostei</taxon>
        <taxon>Neoteleostei</taxon>
        <taxon>Acanthomorphata</taxon>
        <taxon>Carangaria</taxon>
        <taxon>Pleuronectiformes</taxon>
        <taxon>Pleuronectoidei</taxon>
        <taxon>Scophthalmidae</taxon>
        <taxon>Scophthalmus</taxon>
    </lineage>
</organism>
<dbReference type="PRINTS" id="PR02062">
    <property type="entry name" value="CENTROSOME78"/>
</dbReference>
<dbReference type="SUPFAM" id="SSF52047">
    <property type="entry name" value="RNI-like"/>
    <property type="match status" value="1"/>
</dbReference>
<gene>
    <name evidence="2" type="ORF">SMAX5B_010479</name>
</gene>
<accession>A0A2U9BTW6</accession>
<feature type="compositionally biased region" description="Polar residues" evidence="1">
    <location>
        <begin position="749"/>
        <end position="762"/>
    </location>
</feature>
<dbReference type="SMART" id="SM00368">
    <property type="entry name" value="LRR_RI"/>
    <property type="match status" value="5"/>
</dbReference>